<organism evidence="3">
    <name type="scientific">Rheinheimera sp. BAL341</name>
    <dbReference type="NCBI Taxonomy" id="1708203"/>
    <lineage>
        <taxon>Bacteria</taxon>
        <taxon>Pseudomonadati</taxon>
        <taxon>Pseudomonadota</taxon>
        <taxon>Gammaproteobacteria</taxon>
        <taxon>Chromatiales</taxon>
        <taxon>Chromatiaceae</taxon>
        <taxon>Rheinheimera</taxon>
    </lineage>
</organism>
<dbReference type="GO" id="GO:0015627">
    <property type="term" value="C:type II protein secretion system complex"/>
    <property type="evidence" value="ECO:0007669"/>
    <property type="project" value="InterPro"/>
</dbReference>
<evidence type="ECO:0000259" key="2">
    <source>
        <dbReference type="Pfam" id="PF16537"/>
    </source>
</evidence>
<dbReference type="InterPro" id="IPR032389">
    <property type="entry name" value="GspB_C"/>
</dbReference>
<sequence>MDALKQQHQTSAPPSDSSAFWRKLALLLALLLAASSGALLAYWLTPSQSATKAADSTVVAVTEPATAVTIAAALTQVEPAPQDKNKTTTAPAGIAVQAPVQLQQQLTNAIAPPPEPVSEPFVSPPPVATVTAGTAAAEPVPLSEQPVSAELRDKFASAMQATEQRGSAPPARSQTAPATDIGQLDSAILQQIPPLKFEAHVYATAVNQRWVKVNGKTLQEGQWVTADIRIKEITPQFVLLQWGDMLFSMAALSEWAAR</sequence>
<proteinExistence type="predicted"/>
<evidence type="ECO:0000313" key="3">
    <source>
        <dbReference type="EMBL" id="VHO04355.1"/>
    </source>
</evidence>
<dbReference type="EMBL" id="CAAJGR010000099">
    <property type="protein sequence ID" value="VHO04355.1"/>
    <property type="molecule type" value="Genomic_DNA"/>
</dbReference>
<gene>
    <name evidence="3" type="ORF">BAL341_1845</name>
</gene>
<evidence type="ECO:0000256" key="1">
    <source>
        <dbReference type="SAM" id="MobiDB-lite"/>
    </source>
</evidence>
<reference evidence="3" key="1">
    <citation type="submission" date="2019-04" db="EMBL/GenBank/DDBJ databases">
        <authorList>
            <person name="Brambilla D."/>
        </authorList>
    </citation>
    <scope>NUCLEOTIDE SEQUENCE</scope>
    <source>
        <strain evidence="3">BAL1</strain>
    </source>
</reference>
<feature type="domain" description="Type II secretion system protein GspB C-terminal" evidence="2">
    <location>
        <begin position="192"/>
        <end position="251"/>
    </location>
</feature>
<name>A0A486XPA8_9GAMM</name>
<protein>
    <submittedName>
        <fullName evidence="3">General secretion pathway protein B</fullName>
    </submittedName>
</protein>
<dbReference type="AlphaFoldDB" id="A0A486XPA8"/>
<feature type="region of interest" description="Disordered" evidence="1">
    <location>
        <begin position="158"/>
        <end position="178"/>
    </location>
</feature>
<dbReference type="Pfam" id="PF16537">
    <property type="entry name" value="T2SSB"/>
    <property type="match status" value="1"/>
</dbReference>
<accession>A0A486XPA8</accession>